<keyword evidence="4" id="KW-0029">Amino-acid transport</keyword>
<dbReference type="PRINTS" id="PR00337">
    <property type="entry name" value="LEUILEVALBP"/>
</dbReference>
<evidence type="ECO:0000256" key="4">
    <source>
        <dbReference type="ARBA" id="ARBA00022970"/>
    </source>
</evidence>
<dbReference type="GO" id="GO:0006865">
    <property type="term" value="P:amino acid transport"/>
    <property type="evidence" value="ECO:0007669"/>
    <property type="project" value="UniProtKB-KW"/>
</dbReference>
<evidence type="ECO:0000259" key="5">
    <source>
        <dbReference type="Pfam" id="PF13458"/>
    </source>
</evidence>
<dbReference type="InterPro" id="IPR028081">
    <property type="entry name" value="Leu-bd"/>
</dbReference>
<dbReference type="PANTHER" id="PTHR30483">
    <property type="entry name" value="LEUCINE-SPECIFIC-BINDING PROTEIN"/>
    <property type="match status" value="1"/>
</dbReference>
<dbReference type="Pfam" id="PF13458">
    <property type="entry name" value="Peripla_BP_6"/>
    <property type="match status" value="1"/>
</dbReference>
<sequence length="407" mass="44249">MRGAICRSNYPNLFLGLTGFLFLLFFGAHPGLLTAAETIRIGEVDPLSGHLAQHGTEIHQGILLAVEQANAKGGVAGRRLELISRDDQSKPVVALNQAQDLIIREKVVGLVGGYVDSLVGPVSELAARYQVPYVASASLQRGLTAKKNPYFFRISRLDGIVQPVCRFLVETFRARRAGILYLSTPGATEFADSLKSSLEQKGVSVPIQEKFRPGWPDFSMLLLKVNQAGVDILVSGGFFADNLIMVRQLQERPLGLKGFLAPWGVAYESFLRELGGAANGLFGTCAWNPGITWPGTEKMSKDFTDEFRKRFGEEPNSTSMHGYTSARAMLAAMASVLQGNGTLTGEAVSKALAGLDITLPMGRLAFDDHGDPRYYQNVVVQIQNQKMVVVYPAERATGKVDFSLAVH</sequence>
<dbReference type="AlphaFoldDB" id="A0A7V6A1W0"/>
<dbReference type="Gene3D" id="3.40.50.2300">
    <property type="match status" value="2"/>
</dbReference>
<keyword evidence="2" id="KW-0813">Transport</keyword>
<evidence type="ECO:0000256" key="1">
    <source>
        <dbReference type="ARBA" id="ARBA00010062"/>
    </source>
</evidence>
<comment type="similarity">
    <text evidence="1">Belongs to the leucine-binding protein family.</text>
</comment>
<accession>A0A7V6A1W0</accession>
<dbReference type="PANTHER" id="PTHR30483:SF37">
    <property type="entry name" value="ABC TRANSPORTER SUBSTRATE-BINDING PROTEIN"/>
    <property type="match status" value="1"/>
</dbReference>
<evidence type="ECO:0000256" key="2">
    <source>
        <dbReference type="ARBA" id="ARBA00022448"/>
    </source>
</evidence>
<protein>
    <submittedName>
        <fullName evidence="6">ABC transporter substrate-binding protein</fullName>
    </submittedName>
</protein>
<dbReference type="InterPro" id="IPR051010">
    <property type="entry name" value="BCAA_transport"/>
</dbReference>
<reference evidence="6" key="1">
    <citation type="journal article" date="2020" name="mSystems">
        <title>Genome- and Community-Level Interaction Insights into Carbon Utilization and Element Cycling Functions of Hydrothermarchaeota in Hydrothermal Sediment.</title>
        <authorList>
            <person name="Zhou Z."/>
            <person name="Liu Y."/>
            <person name="Xu W."/>
            <person name="Pan J."/>
            <person name="Luo Z.H."/>
            <person name="Li M."/>
        </authorList>
    </citation>
    <scope>NUCLEOTIDE SEQUENCE [LARGE SCALE GENOMIC DNA]</scope>
    <source>
        <strain evidence="6">SpSt-767</strain>
    </source>
</reference>
<dbReference type="EMBL" id="DTGR01000036">
    <property type="protein sequence ID" value="HHS28533.1"/>
    <property type="molecule type" value="Genomic_DNA"/>
</dbReference>
<dbReference type="InterPro" id="IPR000709">
    <property type="entry name" value="Leu_Ile_Val-bd"/>
</dbReference>
<organism evidence="6">
    <name type="scientific">Desulfobacca acetoxidans</name>
    <dbReference type="NCBI Taxonomy" id="60893"/>
    <lineage>
        <taxon>Bacteria</taxon>
        <taxon>Pseudomonadati</taxon>
        <taxon>Thermodesulfobacteriota</taxon>
        <taxon>Desulfobaccia</taxon>
        <taxon>Desulfobaccales</taxon>
        <taxon>Desulfobaccaceae</taxon>
        <taxon>Desulfobacca</taxon>
    </lineage>
</organism>
<name>A0A7V6A1W0_9BACT</name>
<proteinExistence type="inferred from homology"/>
<evidence type="ECO:0000313" key="6">
    <source>
        <dbReference type="EMBL" id="HHS28533.1"/>
    </source>
</evidence>
<dbReference type="SUPFAM" id="SSF53822">
    <property type="entry name" value="Periplasmic binding protein-like I"/>
    <property type="match status" value="1"/>
</dbReference>
<evidence type="ECO:0000256" key="3">
    <source>
        <dbReference type="ARBA" id="ARBA00022729"/>
    </source>
</evidence>
<feature type="domain" description="Leucine-binding protein" evidence="5">
    <location>
        <begin position="38"/>
        <end position="369"/>
    </location>
</feature>
<comment type="caution">
    <text evidence="6">The sequence shown here is derived from an EMBL/GenBank/DDBJ whole genome shotgun (WGS) entry which is preliminary data.</text>
</comment>
<gene>
    <name evidence="6" type="ORF">ENV52_02375</name>
</gene>
<dbReference type="InterPro" id="IPR028082">
    <property type="entry name" value="Peripla_BP_I"/>
</dbReference>
<keyword evidence="3" id="KW-0732">Signal</keyword>